<reference evidence="2" key="1">
    <citation type="submission" date="2010-08" db="EMBL/GenBank/DDBJ databases">
        <authorList>
            <consortium name="Caenorhabditis japonica Sequencing Consortium"/>
            <person name="Wilson R.K."/>
        </authorList>
    </citation>
    <scope>NUCLEOTIDE SEQUENCE [LARGE SCALE GENOMIC DNA]</scope>
    <source>
        <strain evidence="2">DF5081</strain>
    </source>
</reference>
<reference evidence="1" key="2">
    <citation type="submission" date="2022-06" db="UniProtKB">
        <authorList>
            <consortium name="EnsemblMetazoa"/>
        </authorList>
    </citation>
    <scope>IDENTIFICATION</scope>
    <source>
        <strain evidence="1">DF5081</strain>
    </source>
</reference>
<sequence length="35" mass="4126">MYCEAVVRGPTVINTPTYEQNHLIRVEFLRTWCNA</sequence>
<protein>
    <submittedName>
        <fullName evidence="1">Uncharacterized protein</fullName>
    </submittedName>
</protein>
<accession>A0A8R1IRV9</accession>
<dbReference type="AlphaFoldDB" id="A0A8R1IRV9"/>
<name>A0A8R1IRV9_CAEJA</name>
<evidence type="ECO:0000313" key="2">
    <source>
        <dbReference type="Proteomes" id="UP000005237"/>
    </source>
</evidence>
<dbReference type="Proteomes" id="UP000005237">
    <property type="component" value="Unassembled WGS sequence"/>
</dbReference>
<dbReference type="EnsemblMetazoa" id="CJA37112.1">
    <property type="protein sequence ID" value="CJA37112.1"/>
    <property type="gene ID" value="WBGene00212959"/>
</dbReference>
<evidence type="ECO:0000313" key="1">
    <source>
        <dbReference type="EnsemblMetazoa" id="CJA37112.1"/>
    </source>
</evidence>
<keyword evidence="2" id="KW-1185">Reference proteome</keyword>
<organism evidence="1 2">
    <name type="scientific">Caenorhabditis japonica</name>
    <dbReference type="NCBI Taxonomy" id="281687"/>
    <lineage>
        <taxon>Eukaryota</taxon>
        <taxon>Metazoa</taxon>
        <taxon>Ecdysozoa</taxon>
        <taxon>Nematoda</taxon>
        <taxon>Chromadorea</taxon>
        <taxon>Rhabditida</taxon>
        <taxon>Rhabditina</taxon>
        <taxon>Rhabditomorpha</taxon>
        <taxon>Rhabditoidea</taxon>
        <taxon>Rhabditidae</taxon>
        <taxon>Peloderinae</taxon>
        <taxon>Caenorhabditis</taxon>
    </lineage>
</organism>
<proteinExistence type="predicted"/>